<keyword evidence="6" id="KW-1185">Reference proteome</keyword>
<dbReference type="EMBL" id="JAAATX020000010">
    <property type="protein sequence ID" value="MBU9699082.1"/>
    <property type="molecule type" value="Genomic_DNA"/>
</dbReference>
<proteinExistence type="predicted"/>
<keyword evidence="3" id="KW-0804">Transcription</keyword>
<dbReference type="Gene3D" id="1.10.10.10">
    <property type="entry name" value="Winged helix-like DNA-binding domain superfamily/Winged helix DNA-binding domain"/>
    <property type="match status" value="1"/>
</dbReference>
<dbReference type="SMART" id="SM00418">
    <property type="entry name" value="HTH_ARSR"/>
    <property type="match status" value="1"/>
</dbReference>
<reference evidence="5 6" key="1">
    <citation type="submission" date="2021-06" db="EMBL/GenBank/DDBJ databases">
        <title>Rhodobacteraceae bacterium strain HSP-20.</title>
        <authorList>
            <person name="Chen W.-M."/>
        </authorList>
    </citation>
    <scope>NUCLEOTIDE SEQUENCE [LARGE SCALE GENOMIC DNA]</scope>
    <source>
        <strain evidence="5 6">HSP-20</strain>
    </source>
</reference>
<organism evidence="5 6">
    <name type="scientific">Paragemmobacter amnigenus</name>
    <dbReference type="NCBI Taxonomy" id="2852097"/>
    <lineage>
        <taxon>Bacteria</taxon>
        <taxon>Pseudomonadati</taxon>
        <taxon>Pseudomonadota</taxon>
        <taxon>Alphaproteobacteria</taxon>
        <taxon>Rhodobacterales</taxon>
        <taxon>Paracoccaceae</taxon>
        <taxon>Paragemmobacter</taxon>
    </lineage>
</organism>
<evidence type="ECO:0000313" key="6">
    <source>
        <dbReference type="Proteomes" id="UP000731907"/>
    </source>
</evidence>
<dbReference type="InterPro" id="IPR001845">
    <property type="entry name" value="HTH_ArsR_DNA-bd_dom"/>
</dbReference>
<gene>
    <name evidence="5" type="ORF">GU927_014620</name>
</gene>
<evidence type="ECO:0000256" key="2">
    <source>
        <dbReference type="ARBA" id="ARBA00023125"/>
    </source>
</evidence>
<name>A0ABS6J6G8_9RHOB</name>
<dbReference type="InterPro" id="IPR036388">
    <property type="entry name" value="WH-like_DNA-bd_sf"/>
</dbReference>
<dbReference type="RefSeq" id="WP_161763182.1">
    <property type="nucleotide sequence ID" value="NZ_JAAATX020000010.1"/>
</dbReference>
<feature type="domain" description="HTH arsR-type" evidence="4">
    <location>
        <begin position="1"/>
        <end position="95"/>
    </location>
</feature>
<evidence type="ECO:0000313" key="5">
    <source>
        <dbReference type="EMBL" id="MBU9699082.1"/>
    </source>
</evidence>
<dbReference type="InterPro" id="IPR036390">
    <property type="entry name" value="WH_DNA-bd_sf"/>
</dbReference>
<keyword evidence="1" id="KW-0805">Transcription regulation</keyword>
<comment type="caution">
    <text evidence="5">The sequence shown here is derived from an EMBL/GenBank/DDBJ whole genome shotgun (WGS) entry which is preliminary data.</text>
</comment>
<keyword evidence="2" id="KW-0238">DNA-binding</keyword>
<protein>
    <submittedName>
        <fullName evidence="5">Helix-turn-helix domain-containing protein</fullName>
    </submittedName>
</protein>
<dbReference type="InterPro" id="IPR051011">
    <property type="entry name" value="Metal_resp_trans_reg"/>
</dbReference>
<evidence type="ECO:0000259" key="4">
    <source>
        <dbReference type="PROSITE" id="PS50987"/>
    </source>
</evidence>
<sequence>MEITHALHSFDALAHPVRLAALRLTIRHAPDGLAAGDIADTLAIPPSSLSPHLARLHRAGLLIRTRHGRTLRYRADMARLRALTGWLAQDCCGGSPETCAPLLDALPCP</sequence>
<dbReference type="Proteomes" id="UP000731907">
    <property type="component" value="Unassembled WGS sequence"/>
</dbReference>
<evidence type="ECO:0000256" key="3">
    <source>
        <dbReference type="ARBA" id="ARBA00023163"/>
    </source>
</evidence>
<accession>A0ABS6J6G8</accession>
<dbReference type="PANTHER" id="PTHR43132:SF2">
    <property type="entry name" value="ARSENICAL RESISTANCE OPERON REPRESSOR ARSR-RELATED"/>
    <property type="match status" value="1"/>
</dbReference>
<dbReference type="InterPro" id="IPR011991">
    <property type="entry name" value="ArsR-like_HTH"/>
</dbReference>
<dbReference type="PRINTS" id="PR00778">
    <property type="entry name" value="HTHARSR"/>
</dbReference>
<dbReference type="PANTHER" id="PTHR43132">
    <property type="entry name" value="ARSENICAL RESISTANCE OPERON REPRESSOR ARSR-RELATED"/>
    <property type="match status" value="1"/>
</dbReference>
<dbReference type="CDD" id="cd00090">
    <property type="entry name" value="HTH_ARSR"/>
    <property type="match status" value="1"/>
</dbReference>
<dbReference type="SUPFAM" id="SSF46785">
    <property type="entry name" value="Winged helix' DNA-binding domain"/>
    <property type="match status" value="1"/>
</dbReference>
<evidence type="ECO:0000256" key="1">
    <source>
        <dbReference type="ARBA" id="ARBA00023015"/>
    </source>
</evidence>
<dbReference type="PROSITE" id="PS50987">
    <property type="entry name" value="HTH_ARSR_2"/>
    <property type="match status" value="1"/>
</dbReference>
<dbReference type="Pfam" id="PF12840">
    <property type="entry name" value="HTH_20"/>
    <property type="match status" value="1"/>
</dbReference>